<dbReference type="AlphaFoldDB" id="A0A2S6NK55"/>
<comment type="caution">
    <text evidence="3">The sequence shown here is derived from an EMBL/GenBank/DDBJ whole genome shotgun (WGS) entry which is preliminary data.</text>
</comment>
<dbReference type="GO" id="GO:0008643">
    <property type="term" value="P:carbohydrate transport"/>
    <property type="evidence" value="ECO:0007669"/>
    <property type="project" value="InterPro"/>
</dbReference>
<keyword evidence="4" id="KW-1185">Reference proteome</keyword>
<keyword evidence="2" id="KW-0732">Signal</keyword>
<evidence type="ECO:0000313" key="3">
    <source>
        <dbReference type="EMBL" id="PPQ35293.1"/>
    </source>
</evidence>
<dbReference type="PANTHER" id="PTHR37944">
    <property type="entry name" value="PORIN B"/>
    <property type="match status" value="1"/>
</dbReference>
<gene>
    <name evidence="3" type="ORF">CCS01_08060</name>
</gene>
<dbReference type="RefSeq" id="WP_104518338.1">
    <property type="nucleotide sequence ID" value="NZ_NHRY01000075.1"/>
</dbReference>
<dbReference type="InterPro" id="IPR007049">
    <property type="entry name" value="Carb-sel_porin_OprB"/>
</dbReference>
<dbReference type="EMBL" id="NHRY01000075">
    <property type="protein sequence ID" value="PPQ35293.1"/>
    <property type="molecule type" value="Genomic_DNA"/>
</dbReference>
<accession>A0A2S6NK55</accession>
<evidence type="ECO:0000313" key="4">
    <source>
        <dbReference type="Proteomes" id="UP000239724"/>
    </source>
</evidence>
<dbReference type="PANTHER" id="PTHR37944:SF1">
    <property type="entry name" value="PORIN B"/>
    <property type="match status" value="1"/>
</dbReference>
<dbReference type="Pfam" id="PF04966">
    <property type="entry name" value="OprB"/>
    <property type="match status" value="1"/>
</dbReference>
<dbReference type="InterPro" id="IPR052932">
    <property type="entry name" value="OprB_Porin"/>
</dbReference>
<feature type="signal peptide" evidence="2">
    <location>
        <begin position="1"/>
        <end position="28"/>
    </location>
</feature>
<evidence type="ECO:0000256" key="2">
    <source>
        <dbReference type="RuleBase" id="RU363072"/>
    </source>
</evidence>
<evidence type="ECO:0000256" key="1">
    <source>
        <dbReference type="ARBA" id="ARBA00008769"/>
    </source>
</evidence>
<feature type="chain" id="PRO_5015370423" evidence="2">
    <location>
        <begin position="29"/>
        <end position="425"/>
    </location>
</feature>
<protein>
    <submittedName>
        <fullName evidence="3">Uncharacterized protein</fullName>
    </submittedName>
</protein>
<dbReference type="Gene3D" id="2.40.160.180">
    <property type="entry name" value="Carbohydrate-selective porin OprB"/>
    <property type="match status" value="1"/>
</dbReference>
<dbReference type="Proteomes" id="UP000239724">
    <property type="component" value="Unassembled WGS sequence"/>
</dbReference>
<reference evidence="3 4" key="1">
    <citation type="journal article" date="2018" name="Arch. Microbiol.">
        <title>New insights into the metabolic potential of the phototrophic purple bacterium Rhodopila globiformis DSM 161(T) from its draft genome sequence and evidence for a vanadium-dependent nitrogenase.</title>
        <authorList>
            <person name="Imhoff J.F."/>
            <person name="Rahn T."/>
            <person name="Kunzel S."/>
            <person name="Neulinger S.C."/>
        </authorList>
    </citation>
    <scope>NUCLEOTIDE SEQUENCE [LARGE SCALE GENOMIC DNA]</scope>
    <source>
        <strain evidence="3 4">DSM 161</strain>
    </source>
</reference>
<dbReference type="GO" id="GO:0016020">
    <property type="term" value="C:membrane"/>
    <property type="evidence" value="ECO:0007669"/>
    <property type="project" value="InterPro"/>
</dbReference>
<dbReference type="OrthoDB" id="8410954at2"/>
<organism evidence="3 4">
    <name type="scientific">Rhodopila globiformis</name>
    <name type="common">Rhodopseudomonas globiformis</name>
    <dbReference type="NCBI Taxonomy" id="1071"/>
    <lineage>
        <taxon>Bacteria</taxon>
        <taxon>Pseudomonadati</taxon>
        <taxon>Pseudomonadota</taxon>
        <taxon>Alphaproteobacteria</taxon>
        <taxon>Acetobacterales</taxon>
        <taxon>Acetobacteraceae</taxon>
        <taxon>Rhodopila</taxon>
    </lineage>
</organism>
<dbReference type="GO" id="GO:0015288">
    <property type="term" value="F:porin activity"/>
    <property type="evidence" value="ECO:0007669"/>
    <property type="project" value="InterPro"/>
</dbReference>
<sequence length="425" mass="46489">MSKMRYGLYLGTTALAGLLCLDPSAAHAQAVPSATPFDPIINFGQTLKNNGIYFDAAYSETFSAVVAGGQKNGVMPIGHFSTAAVFDLETILGIPSASVHIGFDQRYGLLVQQIAGSPAGLLQSADAGPFAIRLGFLYWEQGFWNDRLDITLGRTNPTFDFAFSDISCTFVGQICAQPTSWYFNNANAAYPNSQWGGRANFQVTPDIYVRAGAYQHTADTGYASHQFNWGLNAPGVFVPAEIGYQTSYRTAQYPAKYDIGGYVDTAISNANPLIPGRNARGAWWAQFQQAVWRPDRNTNRSLWAFGGAITYTGNSNQWGQYYLGLFDQGPFLSRPRDTIGFIGSLYVNNSQITPAYNKEYDFELNYAFSIVPGITFKPVANYVVNPSNVNGGSGVGFKPHNAWLLGFQVAIDLGQAFEWPTFVPH</sequence>
<proteinExistence type="inferred from homology"/>
<dbReference type="InterPro" id="IPR038673">
    <property type="entry name" value="OprB_sf"/>
</dbReference>
<name>A0A2S6NK55_RHOGL</name>
<comment type="similarity">
    <text evidence="1 2">Belongs to the OprB family.</text>
</comment>